<name>U9UB36_RHIID</name>
<keyword evidence="1" id="KW-0812">Transmembrane</keyword>
<dbReference type="EMBL" id="KI280058">
    <property type="protein sequence ID" value="ESA17565.1"/>
    <property type="molecule type" value="Genomic_DNA"/>
</dbReference>
<organism evidence="2">
    <name type="scientific">Rhizophagus irregularis (strain DAOM 181602 / DAOM 197198 / MUCL 43194)</name>
    <name type="common">Arbuscular mycorrhizal fungus</name>
    <name type="synonym">Glomus intraradices</name>
    <dbReference type="NCBI Taxonomy" id="747089"/>
    <lineage>
        <taxon>Eukaryota</taxon>
        <taxon>Fungi</taxon>
        <taxon>Fungi incertae sedis</taxon>
        <taxon>Mucoromycota</taxon>
        <taxon>Glomeromycotina</taxon>
        <taxon>Glomeromycetes</taxon>
        <taxon>Glomerales</taxon>
        <taxon>Glomeraceae</taxon>
        <taxon>Rhizophagus</taxon>
    </lineage>
</organism>
<proteinExistence type="predicted"/>
<dbReference type="HOGENOM" id="CLU_2134859_0_0_1"/>
<protein>
    <submittedName>
        <fullName evidence="2">Uncharacterized protein</fullName>
    </submittedName>
</protein>
<feature type="transmembrane region" description="Helical" evidence="1">
    <location>
        <begin position="51"/>
        <end position="72"/>
    </location>
</feature>
<evidence type="ECO:0000256" key="1">
    <source>
        <dbReference type="SAM" id="Phobius"/>
    </source>
</evidence>
<keyword evidence="1" id="KW-0472">Membrane</keyword>
<evidence type="ECO:0000313" key="2">
    <source>
        <dbReference type="EMBL" id="ESA17565.1"/>
    </source>
</evidence>
<keyword evidence="1" id="KW-1133">Transmembrane helix</keyword>
<reference evidence="2" key="1">
    <citation type="submission" date="2013-07" db="EMBL/GenBank/DDBJ databases">
        <title>The genome of an arbuscular mycorrhizal fungus provides insights into the evolution of the oldest plant symbiosis.</title>
        <authorList>
            <consortium name="DOE Joint Genome Institute"/>
            <person name="Tisserant E."/>
            <person name="Malbreil M."/>
            <person name="Kuo A."/>
            <person name="Kohler A."/>
            <person name="Symeonidi A."/>
            <person name="Balestrini R."/>
            <person name="Charron P."/>
            <person name="Duensing N."/>
            <person name="Frei-dit-Frey N."/>
            <person name="Gianinazzi-Pearson V."/>
            <person name="Gilbert B."/>
            <person name="Handa Y."/>
            <person name="Hijri M."/>
            <person name="Kaul R."/>
            <person name="Kawaguchi M."/>
            <person name="Krajinski F."/>
            <person name="Lammers P."/>
            <person name="Lapierre D."/>
            <person name="Masclaux F.G."/>
            <person name="Murat C."/>
            <person name="Morin E."/>
            <person name="Ndikumana S."/>
            <person name="Pagni M."/>
            <person name="Petitpierre D."/>
            <person name="Requena N."/>
            <person name="Rosikiewicz P."/>
            <person name="Riley R."/>
            <person name="Saito K."/>
            <person name="San Clemente H."/>
            <person name="Shapiro H."/>
            <person name="van Tuinen D."/>
            <person name="Becard G."/>
            <person name="Bonfante P."/>
            <person name="Paszkowski U."/>
            <person name="Shachar-Hill Y."/>
            <person name="Young J.P."/>
            <person name="Sanders I.R."/>
            <person name="Henrissat B."/>
            <person name="Rensing S.A."/>
            <person name="Grigoriev I.V."/>
            <person name="Corradi N."/>
            <person name="Roux C."/>
            <person name="Martin F."/>
        </authorList>
    </citation>
    <scope>NUCLEOTIDE SEQUENCE</scope>
    <source>
        <strain evidence="2">DAOM 197198</strain>
    </source>
</reference>
<sequence length="113" mass="13731">MARASVKIAKFTMILGYLFIQFTKKKRQVNISKNKREYEKQKILKKNYRRITIFSTHITIPIPSVIFLFQIMSFKTLRWWRKYYTIHRSRYIDQESIIYRHLAEISVSLNLGP</sequence>
<gene>
    <name evidence="2" type="ORF">GLOINDRAFT_148738</name>
</gene>
<dbReference type="AlphaFoldDB" id="U9UB36"/>
<accession>U9UB36</accession>